<gene>
    <name evidence="1" type="ORF">RRG08_032369</name>
</gene>
<dbReference type="Proteomes" id="UP001283361">
    <property type="component" value="Unassembled WGS sequence"/>
</dbReference>
<reference evidence="1" key="1">
    <citation type="journal article" date="2023" name="G3 (Bethesda)">
        <title>A reference genome for the long-term kleptoplast-retaining sea slug Elysia crispata morphotype clarki.</title>
        <authorList>
            <person name="Eastman K.E."/>
            <person name="Pendleton A.L."/>
            <person name="Shaikh M.A."/>
            <person name="Suttiyut T."/>
            <person name="Ogas R."/>
            <person name="Tomko P."/>
            <person name="Gavelis G."/>
            <person name="Widhalm J.R."/>
            <person name="Wisecaver J.H."/>
        </authorList>
    </citation>
    <scope>NUCLEOTIDE SEQUENCE</scope>
    <source>
        <strain evidence="1">ECLA1</strain>
    </source>
</reference>
<accession>A0AAE1AGZ3</accession>
<name>A0AAE1AGZ3_9GAST</name>
<protein>
    <submittedName>
        <fullName evidence="1">Uncharacterized protein</fullName>
    </submittedName>
</protein>
<proteinExistence type="predicted"/>
<sequence>MLQGETEIFSYAEPHHSPILFLRHLPLPSSYLSVRRKRRPALMAGPRGPVTMATRHRPVSSYRRLWASSGDSSARAEPAARVTPGTLDCKGSLLLWPNRTTNQTSELPAVEKGTIPECIVFPEGSLSPRH</sequence>
<organism evidence="1 2">
    <name type="scientific">Elysia crispata</name>
    <name type="common">lettuce slug</name>
    <dbReference type="NCBI Taxonomy" id="231223"/>
    <lineage>
        <taxon>Eukaryota</taxon>
        <taxon>Metazoa</taxon>
        <taxon>Spiralia</taxon>
        <taxon>Lophotrochozoa</taxon>
        <taxon>Mollusca</taxon>
        <taxon>Gastropoda</taxon>
        <taxon>Heterobranchia</taxon>
        <taxon>Euthyneura</taxon>
        <taxon>Panpulmonata</taxon>
        <taxon>Sacoglossa</taxon>
        <taxon>Placobranchoidea</taxon>
        <taxon>Plakobranchidae</taxon>
        <taxon>Elysia</taxon>
    </lineage>
</organism>
<comment type="caution">
    <text evidence="1">The sequence shown here is derived from an EMBL/GenBank/DDBJ whole genome shotgun (WGS) entry which is preliminary data.</text>
</comment>
<dbReference type="EMBL" id="JAWDGP010001865">
    <property type="protein sequence ID" value="KAK3787413.1"/>
    <property type="molecule type" value="Genomic_DNA"/>
</dbReference>
<evidence type="ECO:0000313" key="2">
    <source>
        <dbReference type="Proteomes" id="UP001283361"/>
    </source>
</evidence>
<evidence type="ECO:0000313" key="1">
    <source>
        <dbReference type="EMBL" id="KAK3787413.1"/>
    </source>
</evidence>
<dbReference type="AlphaFoldDB" id="A0AAE1AGZ3"/>
<keyword evidence="2" id="KW-1185">Reference proteome</keyword>